<evidence type="ECO:0000313" key="2">
    <source>
        <dbReference type="EMBL" id="KAF8891943.1"/>
    </source>
</evidence>
<name>A0A9P5TKF0_GYMJU</name>
<reference evidence="2" key="1">
    <citation type="submission" date="2020-11" db="EMBL/GenBank/DDBJ databases">
        <authorList>
            <consortium name="DOE Joint Genome Institute"/>
            <person name="Ahrendt S."/>
            <person name="Riley R."/>
            <person name="Andreopoulos W."/>
            <person name="LaButti K."/>
            <person name="Pangilinan J."/>
            <person name="Ruiz-duenas F.J."/>
            <person name="Barrasa J.M."/>
            <person name="Sanchez-Garcia M."/>
            <person name="Camarero S."/>
            <person name="Miyauchi S."/>
            <person name="Serrano A."/>
            <person name="Linde D."/>
            <person name="Babiker R."/>
            <person name="Drula E."/>
            <person name="Ayuso-Fernandez I."/>
            <person name="Pacheco R."/>
            <person name="Padilla G."/>
            <person name="Ferreira P."/>
            <person name="Barriuso J."/>
            <person name="Kellner H."/>
            <person name="Castanera R."/>
            <person name="Alfaro M."/>
            <person name="Ramirez L."/>
            <person name="Pisabarro A.G."/>
            <person name="Kuo A."/>
            <person name="Tritt A."/>
            <person name="Lipzen A."/>
            <person name="He G."/>
            <person name="Yan M."/>
            <person name="Ng V."/>
            <person name="Cullen D."/>
            <person name="Martin F."/>
            <person name="Rosso M.-N."/>
            <person name="Henrissat B."/>
            <person name="Hibbett D."/>
            <person name="Martinez A.T."/>
            <person name="Grigoriev I.V."/>
        </authorList>
    </citation>
    <scope>NUCLEOTIDE SEQUENCE</scope>
    <source>
        <strain evidence="2">AH 44721</strain>
    </source>
</reference>
<evidence type="ECO:0000256" key="1">
    <source>
        <dbReference type="SAM" id="SignalP"/>
    </source>
</evidence>
<evidence type="ECO:0000313" key="3">
    <source>
        <dbReference type="Proteomes" id="UP000724874"/>
    </source>
</evidence>
<gene>
    <name evidence="2" type="ORF">CPB84DRAFT_1783886</name>
</gene>
<dbReference type="EMBL" id="JADNYJ010000070">
    <property type="protein sequence ID" value="KAF8891943.1"/>
    <property type="molecule type" value="Genomic_DNA"/>
</dbReference>
<keyword evidence="1" id="KW-0732">Signal</keyword>
<comment type="caution">
    <text evidence="2">The sequence shown here is derived from an EMBL/GenBank/DDBJ whole genome shotgun (WGS) entry which is preliminary data.</text>
</comment>
<protein>
    <submittedName>
        <fullName evidence="2">Uncharacterized protein</fullName>
    </submittedName>
</protein>
<sequence>MPFVAQGRNLTSIFSYLMLSVTQALRLLKQCGNLVHCKLNITLDYPQPLFGNPASQELPDVTPLRGVAYLPHLISLSIVEDIPDDNSATQFYAAIESPNVRWLDYQRPDRSFFEGPEGPQVSLAHPPIFALLRRLTQLKMLTVDPRGFLPAHLCEALEMVSPTLTHLAIGQDSAQAVRADMRMRRRRHNPLYHSPKLFDLDWLRDSSLKTGYPSDADGPSNDPALTSKILLPHLEILDWSTGSCLDELLLQFLTERMDPRASQYGIAILKHIWIAFQRVQELDVPAEFARFRERKMAETGVEIPEVKLELDYLSKEPVKDDEPLSAVFGLTPDGRSWFYDDFREWFLPK</sequence>
<dbReference type="OrthoDB" id="3365698at2759"/>
<dbReference type="AlphaFoldDB" id="A0A9P5TKF0"/>
<accession>A0A9P5TKF0</accession>
<feature type="chain" id="PRO_5040304702" evidence="1">
    <location>
        <begin position="25"/>
        <end position="349"/>
    </location>
</feature>
<dbReference type="Proteomes" id="UP000724874">
    <property type="component" value="Unassembled WGS sequence"/>
</dbReference>
<proteinExistence type="predicted"/>
<organism evidence="2 3">
    <name type="scientific">Gymnopilus junonius</name>
    <name type="common">Spectacular rustgill mushroom</name>
    <name type="synonym">Gymnopilus spectabilis subsp. junonius</name>
    <dbReference type="NCBI Taxonomy" id="109634"/>
    <lineage>
        <taxon>Eukaryota</taxon>
        <taxon>Fungi</taxon>
        <taxon>Dikarya</taxon>
        <taxon>Basidiomycota</taxon>
        <taxon>Agaricomycotina</taxon>
        <taxon>Agaricomycetes</taxon>
        <taxon>Agaricomycetidae</taxon>
        <taxon>Agaricales</taxon>
        <taxon>Agaricineae</taxon>
        <taxon>Hymenogastraceae</taxon>
        <taxon>Gymnopilus</taxon>
    </lineage>
</organism>
<feature type="signal peptide" evidence="1">
    <location>
        <begin position="1"/>
        <end position="24"/>
    </location>
</feature>
<keyword evidence="3" id="KW-1185">Reference proteome</keyword>